<dbReference type="PROSITE" id="PS50122">
    <property type="entry name" value="CHEB"/>
    <property type="match status" value="1"/>
</dbReference>
<comment type="function">
    <text evidence="5">Involved in chemotaxis. Part of a chemotaxis signal transduction system that modulates chemotaxis in response to various stimuli. Catalyzes the demethylation of specific methylglutamate residues introduced into the chemoreceptors (methyl-accepting chemotaxis proteins or MCP) by CheR. Also mediates the irreversible deamidation of specific glutamine residues to glutamic acid.</text>
</comment>
<dbReference type="PIRSF" id="PIRSF000876">
    <property type="entry name" value="RR_chemtxs_CheB"/>
    <property type="match status" value="1"/>
</dbReference>
<dbReference type="Proteomes" id="UP000637720">
    <property type="component" value="Unassembled WGS sequence"/>
</dbReference>
<dbReference type="AlphaFoldDB" id="A0A8J3B905"/>
<dbReference type="InterPro" id="IPR000673">
    <property type="entry name" value="Sig_transdc_resp-reg_Me-estase"/>
</dbReference>
<keyword evidence="5 7" id="KW-0597">Phosphoprotein</keyword>
<evidence type="ECO:0000256" key="2">
    <source>
        <dbReference type="ARBA" id="ARBA00022500"/>
    </source>
</evidence>
<reference evidence="11" key="2">
    <citation type="submission" date="2020-09" db="EMBL/GenBank/DDBJ databases">
        <authorList>
            <person name="Sun Q."/>
            <person name="Ohkuma M."/>
        </authorList>
    </citation>
    <scope>NUCLEOTIDE SEQUENCE</scope>
    <source>
        <strain evidence="11">JCM 14719</strain>
    </source>
</reference>
<keyword evidence="2 5" id="KW-0145">Chemotaxis</keyword>
<dbReference type="SUPFAM" id="SSF52738">
    <property type="entry name" value="Methylesterase CheB, C-terminal domain"/>
    <property type="match status" value="1"/>
</dbReference>
<evidence type="ECO:0000256" key="8">
    <source>
        <dbReference type="SAM" id="MobiDB-lite"/>
    </source>
</evidence>
<evidence type="ECO:0000259" key="9">
    <source>
        <dbReference type="PROSITE" id="PS50110"/>
    </source>
</evidence>
<comment type="similarity">
    <text evidence="5">Belongs to the CheB family.</text>
</comment>
<dbReference type="CDD" id="cd16432">
    <property type="entry name" value="CheB_Rec"/>
    <property type="match status" value="1"/>
</dbReference>
<evidence type="ECO:0000256" key="1">
    <source>
        <dbReference type="ARBA" id="ARBA00022490"/>
    </source>
</evidence>
<proteinExistence type="inferred from homology"/>
<dbReference type="InterPro" id="IPR001789">
    <property type="entry name" value="Sig_transdc_resp-reg_receiver"/>
</dbReference>
<comment type="catalytic activity">
    <reaction evidence="5">
        <text>L-glutaminyl-[protein] + H2O = L-glutamyl-[protein] + NH4(+)</text>
        <dbReference type="Rhea" id="RHEA:16441"/>
        <dbReference type="Rhea" id="RHEA-COMP:10207"/>
        <dbReference type="Rhea" id="RHEA-COMP:10208"/>
        <dbReference type="ChEBI" id="CHEBI:15377"/>
        <dbReference type="ChEBI" id="CHEBI:28938"/>
        <dbReference type="ChEBI" id="CHEBI:29973"/>
        <dbReference type="ChEBI" id="CHEBI:30011"/>
        <dbReference type="EC" id="3.5.1.44"/>
    </reaction>
</comment>
<dbReference type="PANTHER" id="PTHR42872:SF6">
    <property type="entry name" value="PROTEIN-GLUTAMATE METHYLESTERASE_PROTEIN-GLUTAMINE GLUTAMINASE"/>
    <property type="match status" value="1"/>
</dbReference>
<dbReference type="HAMAP" id="MF_00099">
    <property type="entry name" value="CheB_chemtxs"/>
    <property type="match status" value="1"/>
</dbReference>
<evidence type="ECO:0000256" key="7">
    <source>
        <dbReference type="PROSITE-ProRule" id="PRU00169"/>
    </source>
</evidence>
<feature type="domain" description="Response regulatory" evidence="9">
    <location>
        <begin position="4"/>
        <end position="121"/>
    </location>
</feature>
<dbReference type="Gene3D" id="3.40.50.180">
    <property type="entry name" value="Methylesterase CheB, C-terminal domain"/>
    <property type="match status" value="1"/>
</dbReference>
<dbReference type="Pfam" id="PF01339">
    <property type="entry name" value="CheB_methylest"/>
    <property type="match status" value="1"/>
</dbReference>
<dbReference type="EMBL" id="BMOF01000014">
    <property type="protein sequence ID" value="GGJ97795.1"/>
    <property type="molecule type" value="Genomic_DNA"/>
</dbReference>
<feature type="region of interest" description="Disordered" evidence="8">
    <location>
        <begin position="135"/>
        <end position="164"/>
    </location>
</feature>
<dbReference type="InterPro" id="IPR035909">
    <property type="entry name" value="CheB_C"/>
</dbReference>
<keyword evidence="3 5" id="KW-0378">Hydrolase</keyword>
<keyword evidence="12" id="KW-1185">Reference proteome</keyword>
<comment type="PTM">
    <text evidence="5">Phosphorylated by CheA. Phosphorylation of the N-terminal regulatory domain activates the methylesterase activity.</text>
</comment>
<feature type="active site" evidence="5 6">
    <location>
        <position position="215"/>
    </location>
</feature>
<dbReference type="PANTHER" id="PTHR42872">
    <property type="entry name" value="PROTEIN-GLUTAMATE METHYLESTERASE/PROTEIN-GLUTAMINE GLUTAMINASE"/>
    <property type="match status" value="1"/>
</dbReference>
<dbReference type="InterPro" id="IPR011006">
    <property type="entry name" value="CheY-like_superfamily"/>
</dbReference>
<evidence type="ECO:0000313" key="11">
    <source>
        <dbReference type="EMBL" id="GGJ97795.1"/>
    </source>
</evidence>
<organism evidence="11 12">
    <name type="scientific">Calditerricola satsumensis</name>
    <dbReference type="NCBI Taxonomy" id="373054"/>
    <lineage>
        <taxon>Bacteria</taxon>
        <taxon>Bacillati</taxon>
        <taxon>Bacillota</taxon>
        <taxon>Bacilli</taxon>
        <taxon>Bacillales</taxon>
        <taxon>Bacillaceae</taxon>
        <taxon>Calditerricola</taxon>
    </lineage>
</organism>
<name>A0A8J3B905_9BACI</name>
<dbReference type="GO" id="GO:0008984">
    <property type="term" value="F:protein-glutamate methylesterase activity"/>
    <property type="evidence" value="ECO:0007669"/>
    <property type="project" value="UniProtKB-UniRule"/>
</dbReference>
<accession>A0A8J3B905</accession>
<comment type="caution">
    <text evidence="11">The sequence shown here is derived from an EMBL/GenBank/DDBJ whole genome shotgun (WGS) entry which is preliminary data.</text>
</comment>
<keyword evidence="1 5" id="KW-0963">Cytoplasm</keyword>
<dbReference type="CDD" id="cd17541">
    <property type="entry name" value="REC_CheB-like"/>
    <property type="match status" value="1"/>
</dbReference>
<feature type="active site" evidence="5 6">
    <location>
        <position position="310"/>
    </location>
</feature>
<feature type="active site" evidence="5 6">
    <location>
        <position position="188"/>
    </location>
</feature>
<evidence type="ECO:0000313" key="12">
    <source>
        <dbReference type="Proteomes" id="UP000637720"/>
    </source>
</evidence>
<evidence type="ECO:0000256" key="4">
    <source>
        <dbReference type="ARBA" id="ARBA00048267"/>
    </source>
</evidence>
<evidence type="ECO:0000256" key="5">
    <source>
        <dbReference type="HAMAP-Rule" id="MF_00099"/>
    </source>
</evidence>
<dbReference type="GO" id="GO:0006935">
    <property type="term" value="P:chemotaxis"/>
    <property type="evidence" value="ECO:0007669"/>
    <property type="project" value="UniProtKB-UniRule"/>
</dbReference>
<dbReference type="PROSITE" id="PS50110">
    <property type="entry name" value="RESPONSE_REGULATORY"/>
    <property type="match status" value="1"/>
</dbReference>
<dbReference type="GO" id="GO:0005737">
    <property type="term" value="C:cytoplasm"/>
    <property type="evidence" value="ECO:0007669"/>
    <property type="project" value="UniProtKB-SubCell"/>
</dbReference>
<evidence type="ECO:0000256" key="3">
    <source>
        <dbReference type="ARBA" id="ARBA00022801"/>
    </source>
</evidence>
<feature type="domain" description="CheB-type methylesterase" evidence="10">
    <location>
        <begin position="176"/>
        <end position="370"/>
    </location>
</feature>
<gene>
    <name evidence="5 11" type="primary">cheB</name>
    <name evidence="11" type="ORF">GCM10007043_09620</name>
</gene>
<dbReference type="InterPro" id="IPR008248">
    <property type="entry name" value="CheB-like"/>
</dbReference>
<dbReference type="SUPFAM" id="SSF52172">
    <property type="entry name" value="CheY-like"/>
    <property type="match status" value="1"/>
</dbReference>
<dbReference type="Gene3D" id="3.40.50.2300">
    <property type="match status" value="1"/>
</dbReference>
<dbReference type="Pfam" id="PF00072">
    <property type="entry name" value="Response_reg"/>
    <property type="match status" value="1"/>
</dbReference>
<dbReference type="GO" id="GO:0050568">
    <property type="term" value="F:protein-glutamine glutaminase activity"/>
    <property type="evidence" value="ECO:0007669"/>
    <property type="project" value="UniProtKB-UniRule"/>
</dbReference>
<reference evidence="11" key="1">
    <citation type="journal article" date="2014" name="Int. J. Syst. Evol. Microbiol.">
        <title>Complete genome sequence of Corynebacterium casei LMG S-19264T (=DSM 44701T), isolated from a smear-ripened cheese.</title>
        <authorList>
            <consortium name="US DOE Joint Genome Institute (JGI-PGF)"/>
            <person name="Walter F."/>
            <person name="Albersmeier A."/>
            <person name="Kalinowski J."/>
            <person name="Ruckert C."/>
        </authorList>
    </citation>
    <scope>NUCLEOTIDE SEQUENCE</scope>
    <source>
        <strain evidence="11">JCM 14719</strain>
    </source>
</reference>
<dbReference type="SMART" id="SM00448">
    <property type="entry name" value="REC"/>
    <property type="match status" value="1"/>
</dbReference>
<comment type="domain">
    <text evidence="5">Contains a C-terminal catalytic domain, and an N-terminal region which modulates catalytic activity.</text>
</comment>
<evidence type="ECO:0000256" key="6">
    <source>
        <dbReference type="PROSITE-ProRule" id="PRU00050"/>
    </source>
</evidence>
<comment type="catalytic activity">
    <reaction evidence="4 5">
        <text>[protein]-L-glutamate 5-O-methyl ester + H2O = L-glutamyl-[protein] + methanol + H(+)</text>
        <dbReference type="Rhea" id="RHEA:23236"/>
        <dbReference type="Rhea" id="RHEA-COMP:10208"/>
        <dbReference type="Rhea" id="RHEA-COMP:10311"/>
        <dbReference type="ChEBI" id="CHEBI:15377"/>
        <dbReference type="ChEBI" id="CHEBI:15378"/>
        <dbReference type="ChEBI" id="CHEBI:17790"/>
        <dbReference type="ChEBI" id="CHEBI:29973"/>
        <dbReference type="ChEBI" id="CHEBI:82795"/>
        <dbReference type="EC" id="3.1.1.61"/>
    </reaction>
</comment>
<dbReference type="EC" id="3.5.1.44" evidence="5"/>
<sequence length="372" mass="39326">MRIRVLVVDDSAFMRKVIADLLDQDPDIAVVDTARNGREALEKVAILSPDVVTLDLEMPVMDGLACLQALMERRPLPVIMLSSLTHAGAEATIRALELGAVDVVAKPSGAISLDLHKVAGELVAKVKAAARARVERRPGFTRPSRSHAGSAPVPPRPMADGHPAVRRADLRTGGARRPMRDVVLIGASTGGPRALQAVLAPLPADFPAPVLVVQHMPPGFTRQLAARLDQLCALRVVEAQDGMPLEAGTVYIAPGDHHLILTPGPGPVARLTQDPPRGGHRPSVDVLFASAASVPGLRAHLVVLTGMGSDGVWGARLLKERGQVGTVIAEDASTCVVFGMPRALIEAELADHVVPLGEIPRVLMDVVTHREV</sequence>
<dbReference type="RefSeq" id="WP_268238383.1">
    <property type="nucleotide sequence ID" value="NZ_BMOF01000014.1"/>
</dbReference>
<protein>
    <recommendedName>
        <fullName evidence="5">Protein-glutamate methylesterase/protein-glutamine glutaminase</fullName>
        <ecNumber evidence="5">3.1.1.61</ecNumber>
        <ecNumber evidence="5">3.5.1.44</ecNumber>
    </recommendedName>
</protein>
<dbReference type="NCBIfam" id="NF001965">
    <property type="entry name" value="PRK00742.1"/>
    <property type="match status" value="1"/>
</dbReference>
<dbReference type="GO" id="GO:0000156">
    <property type="term" value="F:phosphorelay response regulator activity"/>
    <property type="evidence" value="ECO:0007669"/>
    <property type="project" value="InterPro"/>
</dbReference>
<dbReference type="EC" id="3.1.1.61" evidence="5"/>
<evidence type="ECO:0000259" key="10">
    <source>
        <dbReference type="PROSITE" id="PS50122"/>
    </source>
</evidence>
<comment type="subcellular location">
    <subcellularLocation>
        <location evidence="5">Cytoplasm</location>
    </subcellularLocation>
</comment>
<feature type="modified residue" description="4-aspartylphosphate" evidence="5 7">
    <location>
        <position position="55"/>
    </location>
</feature>